<organism evidence="1 2">
    <name type="scientific">Streptomyces xanthochromogenes</name>
    <dbReference type="NCBI Taxonomy" id="67384"/>
    <lineage>
        <taxon>Bacteria</taxon>
        <taxon>Bacillati</taxon>
        <taxon>Actinomycetota</taxon>
        <taxon>Actinomycetes</taxon>
        <taxon>Kitasatosporales</taxon>
        <taxon>Streptomycetaceae</taxon>
        <taxon>Streptomyces</taxon>
    </lineage>
</organism>
<gene>
    <name evidence="1" type="ORF">GCM10010326_22260</name>
</gene>
<accession>A0ABQ2ZZY4</accession>
<dbReference type="GeneID" id="96290208"/>
<dbReference type="Proteomes" id="UP000600946">
    <property type="component" value="Unassembled WGS sequence"/>
</dbReference>
<proteinExistence type="predicted"/>
<dbReference type="EMBL" id="BMUU01000003">
    <property type="protein sequence ID" value="GGY28196.1"/>
    <property type="molecule type" value="Genomic_DNA"/>
</dbReference>
<protein>
    <submittedName>
        <fullName evidence="1">Uncharacterized protein</fullName>
    </submittedName>
</protein>
<keyword evidence="2" id="KW-1185">Reference proteome</keyword>
<evidence type="ECO:0000313" key="2">
    <source>
        <dbReference type="Proteomes" id="UP000600946"/>
    </source>
</evidence>
<reference evidence="2" key="1">
    <citation type="journal article" date="2019" name="Int. J. Syst. Evol. Microbiol.">
        <title>The Global Catalogue of Microorganisms (GCM) 10K type strain sequencing project: providing services to taxonomists for standard genome sequencing and annotation.</title>
        <authorList>
            <consortium name="The Broad Institute Genomics Platform"/>
            <consortium name="The Broad Institute Genome Sequencing Center for Infectious Disease"/>
            <person name="Wu L."/>
            <person name="Ma J."/>
        </authorList>
    </citation>
    <scope>NUCLEOTIDE SEQUENCE [LARGE SCALE GENOMIC DNA]</scope>
    <source>
        <strain evidence="2">JCM 4594</strain>
    </source>
</reference>
<dbReference type="RefSeq" id="WP_190026941.1">
    <property type="nucleotide sequence ID" value="NZ_BMUU01000003.1"/>
</dbReference>
<name>A0ABQ2ZZY4_9ACTN</name>
<sequence length="72" mass="7903">MHSAPEVPAAVPWHFVLTMQFRDGTFGSVDGVTYAGPGTTRADVFTELRHRLVREAGQGGVVTFFTLEPNRL</sequence>
<evidence type="ECO:0000313" key="1">
    <source>
        <dbReference type="EMBL" id="GGY28196.1"/>
    </source>
</evidence>
<comment type="caution">
    <text evidence="1">The sequence shown here is derived from an EMBL/GenBank/DDBJ whole genome shotgun (WGS) entry which is preliminary data.</text>
</comment>